<sequence>MTAPSILQVAVRKQLDHYDLDVDFTCEAGTLTAIVGPSGAGKTTLIRIIAGLERPDAGRVCLGDTCWTDTDAGVFMHARKRRLGLVFQEYTLFPHLNVRKNVAFAASDPGRVEQLMTLFGISHLADKRPSAISGGERQRAAFCQALARDPVLLLLDEPFSALDAGTRRSLRSELRDIKDELDIPVLHVTHDLEEAEYLGDSILAVDHGRVSPDWFSGQMCSLRSMNTSINQESYI</sequence>
<evidence type="ECO:0000256" key="1">
    <source>
        <dbReference type="ARBA" id="ARBA00022448"/>
    </source>
</evidence>
<evidence type="ECO:0000313" key="5">
    <source>
        <dbReference type="EMBL" id="KAB1441348.1"/>
    </source>
</evidence>
<dbReference type="InterPro" id="IPR003593">
    <property type="entry name" value="AAA+_ATPase"/>
</dbReference>
<dbReference type="InterPro" id="IPR050093">
    <property type="entry name" value="ABC_SmlMolc_Importer"/>
</dbReference>
<evidence type="ECO:0000256" key="2">
    <source>
        <dbReference type="ARBA" id="ARBA00022741"/>
    </source>
</evidence>
<dbReference type="OrthoDB" id="9809450at2"/>
<dbReference type="Gene3D" id="3.40.50.300">
    <property type="entry name" value="P-loop containing nucleotide triphosphate hydrolases"/>
    <property type="match status" value="1"/>
</dbReference>
<dbReference type="GO" id="GO:0005524">
    <property type="term" value="F:ATP binding"/>
    <property type="evidence" value="ECO:0007669"/>
    <property type="project" value="UniProtKB-KW"/>
</dbReference>
<dbReference type="EMBL" id="WAIE01000004">
    <property type="protein sequence ID" value="KAB1441348.1"/>
    <property type="molecule type" value="Genomic_DNA"/>
</dbReference>
<dbReference type="InterPro" id="IPR017871">
    <property type="entry name" value="ABC_transporter-like_CS"/>
</dbReference>
<dbReference type="Pfam" id="PF00005">
    <property type="entry name" value="ABC_tran"/>
    <property type="match status" value="1"/>
</dbReference>
<dbReference type="PROSITE" id="PS00211">
    <property type="entry name" value="ABC_TRANSPORTER_1"/>
    <property type="match status" value="1"/>
</dbReference>
<organism evidence="5 6">
    <name type="scientific">Pseudodesulfovibrio senegalensis</name>
    <dbReference type="NCBI Taxonomy" id="1721087"/>
    <lineage>
        <taxon>Bacteria</taxon>
        <taxon>Pseudomonadati</taxon>
        <taxon>Thermodesulfobacteriota</taxon>
        <taxon>Desulfovibrionia</taxon>
        <taxon>Desulfovibrionales</taxon>
        <taxon>Desulfovibrionaceae</taxon>
    </lineage>
</organism>
<name>A0A6N6N1S8_9BACT</name>
<dbReference type="PANTHER" id="PTHR42781">
    <property type="entry name" value="SPERMIDINE/PUTRESCINE IMPORT ATP-BINDING PROTEIN POTA"/>
    <property type="match status" value="1"/>
</dbReference>
<comment type="caution">
    <text evidence="5">The sequence shown here is derived from an EMBL/GenBank/DDBJ whole genome shotgun (WGS) entry which is preliminary data.</text>
</comment>
<evidence type="ECO:0000256" key="3">
    <source>
        <dbReference type="ARBA" id="ARBA00022840"/>
    </source>
</evidence>
<dbReference type="Proteomes" id="UP000438699">
    <property type="component" value="Unassembled WGS sequence"/>
</dbReference>
<gene>
    <name evidence="5" type="ORF">F8A88_10375</name>
</gene>
<keyword evidence="3 5" id="KW-0067">ATP-binding</keyword>
<evidence type="ECO:0000313" key="6">
    <source>
        <dbReference type="Proteomes" id="UP000438699"/>
    </source>
</evidence>
<proteinExistence type="predicted"/>
<dbReference type="PANTHER" id="PTHR42781:SF4">
    <property type="entry name" value="SPERMIDINE_PUTRESCINE IMPORT ATP-BINDING PROTEIN POTA"/>
    <property type="match status" value="1"/>
</dbReference>
<keyword evidence="6" id="KW-1185">Reference proteome</keyword>
<dbReference type="RefSeq" id="WP_151151091.1">
    <property type="nucleotide sequence ID" value="NZ_WAIE01000004.1"/>
</dbReference>
<evidence type="ECO:0000259" key="4">
    <source>
        <dbReference type="PROSITE" id="PS50893"/>
    </source>
</evidence>
<keyword evidence="2" id="KW-0547">Nucleotide-binding</keyword>
<accession>A0A6N6N1S8</accession>
<dbReference type="AlphaFoldDB" id="A0A6N6N1S8"/>
<feature type="domain" description="ABC transporter" evidence="4">
    <location>
        <begin position="1"/>
        <end position="232"/>
    </location>
</feature>
<dbReference type="SMART" id="SM00382">
    <property type="entry name" value="AAA"/>
    <property type="match status" value="1"/>
</dbReference>
<dbReference type="GO" id="GO:0016887">
    <property type="term" value="F:ATP hydrolysis activity"/>
    <property type="evidence" value="ECO:0007669"/>
    <property type="project" value="InterPro"/>
</dbReference>
<dbReference type="SUPFAM" id="SSF52540">
    <property type="entry name" value="P-loop containing nucleoside triphosphate hydrolases"/>
    <property type="match status" value="1"/>
</dbReference>
<protein>
    <submittedName>
        <fullName evidence="5">ATP-binding cassette domain-containing protein</fullName>
    </submittedName>
</protein>
<dbReference type="InterPro" id="IPR003439">
    <property type="entry name" value="ABC_transporter-like_ATP-bd"/>
</dbReference>
<reference evidence="5 6" key="1">
    <citation type="journal article" date="2017" name="Int. J. Syst. Evol. Microbiol.">
        <title>Desulfovibrio senegalensis sp. nov., a mesophilic sulfate reducer isolated from marine sediment.</title>
        <authorList>
            <person name="Thioye A."/>
            <person name="Gam Z.B.A."/>
            <person name="Mbengue M."/>
            <person name="Cayol J.L."/>
            <person name="Joseph-Bartoli M."/>
            <person name="Toure-Kane C."/>
            <person name="Labat M."/>
        </authorList>
    </citation>
    <scope>NUCLEOTIDE SEQUENCE [LARGE SCALE GENOMIC DNA]</scope>
    <source>
        <strain evidence="5 6">DSM 101509</strain>
    </source>
</reference>
<keyword evidence="1" id="KW-0813">Transport</keyword>
<dbReference type="InterPro" id="IPR027417">
    <property type="entry name" value="P-loop_NTPase"/>
</dbReference>
<dbReference type="PROSITE" id="PS50893">
    <property type="entry name" value="ABC_TRANSPORTER_2"/>
    <property type="match status" value="1"/>
</dbReference>